<keyword evidence="3" id="KW-1185">Reference proteome</keyword>
<feature type="region of interest" description="Disordered" evidence="1">
    <location>
        <begin position="1"/>
        <end position="39"/>
    </location>
</feature>
<feature type="compositionally biased region" description="Polar residues" evidence="1">
    <location>
        <begin position="7"/>
        <end position="17"/>
    </location>
</feature>
<dbReference type="GO" id="GO:0003700">
    <property type="term" value="F:DNA-binding transcription factor activity"/>
    <property type="evidence" value="ECO:0007669"/>
    <property type="project" value="InterPro"/>
</dbReference>
<dbReference type="RefSeq" id="XP_020117426.1">
    <property type="nucleotide sequence ID" value="XM_020262676.1"/>
</dbReference>
<dbReference type="AlphaFoldDB" id="A0A225ASA3"/>
<comment type="caution">
    <text evidence="2">The sequence shown here is derived from an EMBL/GenBank/DDBJ whole genome shotgun (WGS) entry which is preliminary data.</text>
</comment>
<dbReference type="Gene3D" id="1.20.5.170">
    <property type="match status" value="1"/>
</dbReference>
<evidence type="ECO:0000256" key="1">
    <source>
        <dbReference type="SAM" id="MobiDB-lite"/>
    </source>
</evidence>
<dbReference type="EMBL" id="LFMY01000012">
    <property type="protein sequence ID" value="OKL57305.1"/>
    <property type="molecule type" value="Genomic_DNA"/>
</dbReference>
<gene>
    <name evidence="2" type="ORF">UA08_07392</name>
</gene>
<sequence>MADASSGVRNEATTVSQIMDAKERKRNQNRIAQRTYRRNQKQRLRVLEEAMNLGMFGNAELDRGRNASSDEDPFWSSPVNDGGQAPISIAPALDLLPSPPQSSEKEDVMNP</sequence>
<feature type="region of interest" description="Disordered" evidence="1">
    <location>
        <begin position="58"/>
        <end position="111"/>
    </location>
</feature>
<dbReference type="OrthoDB" id="194358at2759"/>
<dbReference type="GeneID" id="31007148"/>
<dbReference type="SUPFAM" id="SSF57959">
    <property type="entry name" value="Leucine zipper domain"/>
    <property type="match status" value="1"/>
</dbReference>
<protein>
    <recommendedName>
        <fullName evidence="4">BZIP domain-containing protein</fullName>
    </recommendedName>
</protein>
<dbReference type="CDD" id="cd14688">
    <property type="entry name" value="bZIP_YAP"/>
    <property type="match status" value="1"/>
</dbReference>
<reference evidence="2 3" key="1">
    <citation type="submission" date="2015-06" db="EMBL/GenBank/DDBJ databases">
        <title>Talaromyces atroroseus IBT 11181 draft genome.</title>
        <authorList>
            <person name="Rasmussen K.B."/>
            <person name="Rasmussen S."/>
            <person name="Petersen B."/>
            <person name="Sicheritz-Ponten T."/>
            <person name="Mortensen U.H."/>
            <person name="Thrane U."/>
        </authorList>
    </citation>
    <scope>NUCLEOTIDE SEQUENCE [LARGE SCALE GENOMIC DNA]</scope>
    <source>
        <strain evidence="2 3">IBT 11181</strain>
    </source>
</reference>
<dbReference type="Proteomes" id="UP000214365">
    <property type="component" value="Unassembled WGS sequence"/>
</dbReference>
<name>A0A225ASA3_TALAT</name>
<evidence type="ECO:0000313" key="3">
    <source>
        <dbReference type="Proteomes" id="UP000214365"/>
    </source>
</evidence>
<proteinExistence type="predicted"/>
<evidence type="ECO:0000313" key="2">
    <source>
        <dbReference type="EMBL" id="OKL57305.1"/>
    </source>
</evidence>
<accession>A0A225ASA3</accession>
<organism evidence="2 3">
    <name type="scientific">Talaromyces atroroseus</name>
    <dbReference type="NCBI Taxonomy" id="1441469"/>
    <lineage>
        <taxon>Eukaryota</taxon>
        <taxon>Fungi</taxon>
        <taxon>Dikarya</taxon>
        <taxon>Ascomycota</taxon>
        <taxon>Pezizomycotina</taxon>
        <taxon>Eurotiomycetes</taxon>
        <taxon>Eurotiomycetidae</taxon>
        <taxon>Eurotiales</taxon>
        <taxon>Trichocomaceae</taxon>
        <taxon>Talaromyces</taxon>
        <taxon>Talaromyces sect. Trachyspermi</taxon>
    </lineage>
</organism>
<dbReference type="InterPro" id="IPR046347">
    <property type="entry name" value="bZIP_sf"/>
</dbReference>
<evidence type="ECO:0008006" key="4">
    <source>
        <dbReference type="Google" id="ProtNLM"/>
    </source>
</evidence>